<dbReference type="EMBL" id="AP018216">
    <property type="protein sequence ID" value="BAY69616.1"/>
    <property type="molecule type" value="Genomic_DNA"/>
</dbReference>
<organism evidence="2 3">
    <name type="scientific">Trichormus variabilis NIES-23</name>
    <dbReference type="NCBI Taxonomy" id="1973479"/>
    <lineage>
        <taxon>Bacteria</taxon>
        <taxon>Bacillati</taxon>
        <taxon>Cyanobacteriota</taxon>
        <taxon>Cyanophyceae</taxon>
        <taxon>Nostocales</taxon>
        <taxon>Nostocaceae</taxon>
        <taxon>Trichormus</taxon>
    </lineage>
</organism>
<dbReference type="AlphaFoldDB" id="A0A1Z4KKX4"/>
<keyword evidence="1" id="KW-0812">Transmembrane</keyword>
<keyword evidence="1" id="KW-0472">Membrane</keyword>
<accession>A0A1Z4KKX4</accession>
<name>A0A1Z4KKX4_ANAVA</name>
<sequence>MNQPSNLQVKYKKIFPIFMLICSIFILYVSLVAGFSLNTITGLILLLLSFLMLTRTVAVITPNEIQMMNLLGITVKTYSYTPDQIVIANNSVYVNGKKVLSGLWADINIKEVKEFFLQIQEEQ</sequence>
<evidence type="ECO:0000256" key="1">
    <source>
        <dbReference type="SAM" id="Phobius"/>
    </source>
</evidence>
<feature type="transmembrane region" description="Helical" evidence="1">
    <location>
        <begin position="14"/>
        <end position="34"/>
    </location>
</feature>
<reference evidence="2 3" key="1">
    <citation type="submission" date="2017-06" db="EMBL/GenBank/DDBJ databases">
        <title>Genome sequencing of cyanobaciteial culture collection at National Institute for Environmental Studies (NIES).</title>
        <authorList>
            <person name="Hirose Y."/>
            <person name="Shimura Y."/>
            <person name="Fujisawa T."/>
            <person name="Nakamura Y."/>
            <person name="Kawachi M."/>
        </authorList>
    </citation>
    <scope>NUCLEOTIDE SEQUENCE [LARGE SCALE GENOMIC DNA]</scope>
    <source>
        <strain evidence="2 3">NIES-23</strain>
    </source>
</reference>
<proteinExistence type="predicted"/>
<protein>
    <submittedName>
        <fullName evidence="2">Uncharacterized protein</fullName>
    </submittedName>
</protein>
<evidence type="ECO:0000313" key="3">
    <source>
        <dbReference type="Proteomes" id="UP000217507"/>
    </source>
</evidence>
<evidence type="ECO:0000313" key="2">
    <source>
        <dbReference type="EMBL" id="BAY69616.1"/>
    </source>
</evidence>
<feature type="transmembrane region" description="Helical" evidence="1">
    <location>
        <begin position="40"/>
        <end position="60"/>
    </location>
</feature>
<gene>
    <name evidence="2" type="ORF">NIES23_24100</name>
</gene>
<keyword evidence="1" id="KW-1133">Transmembrane helix</keyword>
<dbReference type="Proteomes" id="UP000217507">
    <property type="component" value="Chromosome"/>
</dbReference>